<dbReference type="Pfam" id="PF04977">
    <property type="entry name" value="DivIC"/>
    <property type="match status" value="1"/>
</dbReference>
<dbReference type="RefSeq" id="WP_068136956.1">
    <property type="nucleotide sequence ID" value="NZ_AP014924.1"/>
</dbReference>
<evidence type="ECO:0000256" key="4">
    <source>
        <dbReference type="ARBA" id="ARBA00022989"/>
    </source>
</evidence>
<evidence type="ECO:0000313" key="10">
    <source>
        <dbReference type="Proteomes" id="UP000065807"/>
    </source>
</evidence>
<evidence type="ECO:0000256" key="3">
    <source>
        <dbReference type="ARBA" id="ARBA00022692"/>
    </source>
</evidence>
<comment type="subcellular location">
    <subcellularLocation>
        <location evidence="7">Cell membrane</location>
        <topology evidence="7">Single-pass type II membrane protein</topology>
    </subcellularLocation>
    <text evidence="7">Localizes to the division septum where it forms a ring structure.</text>
</comment>
<evidence type="ECO:0000256" key="6">
    <source>
        <dbReference type="ARBA" id="ARBA00023306"/>
    </source>
</evidence>
<dbReference type="GO" id="GO:0005886">
    <property type="term" value="C:plasma membrane"/>
    <property type="evidence" value="ECO:0007669"/>
    <property type="project" value="UniProtKB-SubCell"/>
</dbReference>
<dbReference type="STRING" id="1555112.LIP_1870"/>
<keyword evidence="1 7" id="KW-1003">Cell membrane</keyword>
<dbReference type="GO" id="GO:0032153">
    <property type="term" value="C:cell division site"/>
    <property type="evidence" value="ECO:0007669"/>
    <property type="project" value="UniProtKB-UniRule"/>
</dbReference>
<evidence type="ECO:0000256" key="1">
    <source>
        <dbReference type="ARBA" id="ARBA00022475"/>
    </source>
</evidence>
<gene>
    <name evidence="7" type="primary">ftsL</name>
    <name evidence="9" type="ORF">LIP_1870</name>
</gene>
<reference evidence="10" key="2">
    <citation type="journal article" date="2016" name="Int. J. Syst. Evol. Microbiol.">
        <title>Complete genome sequence and cell structure of Limnochorda pilosa, a Gram-negative spore-former within the phylum Firmicutes.</title>
        <authorList>
            <person name="Watanabe M."/>
            <person name="Kojima H."/>
            <person name="Fukui M."/>
        </authorList>
    </citation>
    <scope>NUCLEOTIDE SEQUENCE [LARGE SCALE GENOMIC DNA]</scope>
    <source>
        <strain evidence="10">HC45</strain>
    </source>
</reference>
<feature type="compositionally biased region" description="Basic and acidic residues" evidence="8">
    <location>
        <begin position="1"/>
        <end position="13"/>
    </location>
</feature>
<evidence type="ECO:0000313" key="9">
    <source>
        <dbReference type="EMBL" id="BAS27713.1"/>
    </source>
</evidence>
<dbReference type="KEGG" id="lpil:LIP_1870"/>
<proteinExistence type="inferred from homology"/>
<accession>A0A0K2SKT1</accession>
<evidence type="ECO:0000256" key="7">
    <source>
        <dbReference type="HAMAP-Rule" id="MF_00910"/>
    </source>
</evidence>
<comment type="function">
    <text evidence="7">Essential cell division protein.</text>
</comment>
<dbReference type="AlphaFoldDB" id="A0A0K2SKT1"/>
<comment type="similarity">
    <text evidence="7">Belongs to the FtsL family.</text>
</comment>
<sequence length="167" mass="18677">MIAARVERVDERPGGVAQAPEPRPPIRRAFRLRLRLAPRARLTGLAACVLFLAWQCVAQQAAIVDLSYRVDRLRAEQHAVEQQILRLSVEKARLASLARVERVARQELGMVEPGQVRVVRLSPAGPEGTRAPVMARIPPEERPWWERVLARLLPAGRAAQALGEERP</sequence>
<keyword evidence="6 7" id="KW-0131">Cell cycle</keyword>
<keyword evidence="2 7" id="KW-0132">Cell division</keyword>
<dbReference type="Proteomes" id="UP000065807">
    <property type="component" value="Chromosome"/>
</dbReference>
<protein>
    <recommendedName>
        <fullName evidence="7">Cell division protein FtsL</fullName>
    </recommendedName>
</protein>
<dbReference type="InterPro" id="IPR007060">
    <property type="entry name" value="FtsL/DivIC"/>
</dbReference>
<dbReference type="OrthoDB" id="5298556at2"/>
<feature type="region of interest" description="Disordered" evidence="8">
    <location>
        <begin position="1"/>
        <end position="22"/>
    </location>
</feature>
<dbReference type="PATRIC" id="fig|1555112.3.peg.1903"/>
<evidence type="ECO:0000256" key="8">
    <source>
        <dbReference type="SAM" id="MobiDB-lite"/>
    </source>
</evidence>
<organism evidence="9 10">
    <name type="scientific">Limnochorda pilosa</name>
    <dbReference type="NCBI Taxonomy" id="1555112"/>
    <lineage>
        <taxon>Bacteria</taxon>
        <taxon>Bacillati</taxon>
        <taxon>Bacillota</taxon>
        <taxon>Limnochordia</taxon>
        <taxon>Limnochordales</taxon>
        <taxon>Limnochordaceae</taxon>
        <taxon>Limnochorda</taxon>
    </lineage>
</organism>
<reference evidence="10" key="1">
    <citation type="submission" date="2015-07" db="EMBL/GenBank/DDBJ databases">
        <title>Complete genome sequence and phylogenetic analysis of Limnochorda pilosa.</title>
        <authorList>
            <person name="Watanabe M."/>
            <person name="Kojima H."/>
            <person name="Fukui M."/>
        </authorList>
    </citation>
    <scope>NUCLEOTIDE SEQUENCE [LARGE SCALE GENOMIC DNA]</scope>
    <source>
        <strain evidence="10">HC45</strain>
    </source>
</reference>
<dbReference type="EMBL" id="AP014924">
    <property type="protein sequence ID" value="BAS27713.1"/>
    <property type="molecule type" value="Genomic_DNA"/>
</dbReference>
<evidence type="ECO:0000256" key="5">
    <source>
        <dbReference type="ARBA" id="ARBA00023136"/>
    </source>
</evidence>
<dbReference type="GO" id="GO:0043093">
    <property type="term" value="P:FtsZ-dependent cytokinesis"/>
    <property type="evidence" value="ECO:0007669"/>
    <property type="project" value="UniProtKB-UniRule"/>
</dbReference>
<keyword evidence="3 7" id="KW-0812">Transmembrane</keyword>
<evidence type="ECO:0000256" key="2">
    <source>
        <dbReference type="ARBA" id="ARBA00022618"/>
    </source>
</evidence>
<dbReference type="HAMAP" id="MF_00910">
    <property type="entry name" value="FtsL"/>
    <property type="match status" value="1"/>
</dbReference>
<dbReference type="InterPro" id="IPR011922">
    <property type="entry name" value="Cell_div_FtsL"/>
</dbReference>
<feature type="transmembrane region" description="Helical" evidence="7">
    <location>
        <begin position="36"/>
        <end position="54"/>
    </location>
</feature>
<keyword evidence="4 7" id="KW-1133">Transmembrane helix</keyword>
<keyword evidence="5 7" id="KW-0472">Membrane</keyword>
<keyword evidence="10" id="KW-1185">Reference proteome</keyword>
<name>A0A0K2SKT1_LIMPI</name>